<proteinExistence type="predicted"/>
<dbReference type="RefSeq" id="WP_145088001.1">
    <property type="nucleotide sequence ID" value="NZ_CP036274.1"/>
</dbReference>
<sequence>MHATQPELLVDLLEIFNRHRIKMAVIFMLVLAGVTAYTLNTKRLFTSEAKLFVRLGRETIGLDPTATTNQVISVQDSRENEVNSIRQLLQSRAIAEEVVDEIGFKEVLELKPGGRGLTAYIKSFSPFYVDSPRDAAIDKFRKRIKVLPVDRNSVIAISYQGGSPELSQQVLTSVIASARKAHLRVNRIEGSGEFFSDQSDKWRKQVSELEKGLTAFRNESGVSDFGKQRDLYLSLAGSLKTSLLEAESQLQAANAQLEKQEFLLADEPDQLVLEKVSGLPNTAVQEMRQQLYAVQLKEQEILSKYNKEHDLVRQIQDQIKLARRKLEEESDLTQVTEGLNTARQELRVTMLTQKATVAALAARTTSLREKLAQVNNEIKSLNQQEPQLDELQRELQLARDNYLSYSQKNELARIEQAMNNNSISNINVLQAPSRSLLPSWPQPILNLALGVALGMFSAMCVALIAEYRRPQDTTPLPNNGRPAAFNSPAYPAPPHFRAAHSYPAMNGAAVAVANGSDGQESQ</sequence>
<evidence type="ECO:0000313" key="4">
    <source>
        <dbReference type="Proteomes" id="UP000315017"/>
    </source>
</evidence>
<keyword evidence="4" id="KW-1185">Reference proteome</keyword>
<protein>
    <submittedName>
        <fullName evidence="3">Chain length determinant protein</fullName>
    </submittedName>
</protein>
<dbReference type="EMBL" id="CP036274">
    <property type="protein sequence ID" value="QDU27128.1"/>
    <property type="molecule type" value="Genomic_DNA"/>
</dbReference>
<accession>A0A517YA82</accession>
<evidence type="ECO:0000256" key="1">
    <source>
        <dbReference type="SAM" id="Coils"/>
    </source>
</evidence>
<dbReference type="AlphaFoldDB" id="A0A517YA82"/>
<dbReference type="Proteomes" id="UP000315017">
    <property type="component" value="Chromosome"/>
</dbReference>
<dbReference type="GO" id="GO:0004713">
    <property type="term" value="F:protein tyrosine kinase activity"/>
    <property type="evidence" value="ECO:0007669"/>
    <property type="project" value="TreeGrafter"/>
</dbReference>
<dbReference type="PANTHER" id="PTHR32309:SF13">
    <property type="entry name" value="FERRIC ENTEROBACTIN TRANSPORT PROTEIN FEPE"/>
    <property type="match status" value="1"/>
</dbReference>
<reference evidence="3 4" key="1">
    <citation type="submission" date="2019-02" db="EMBL/GenBank/DDBJ databases">
        <title>Deep-cultivation of Planctomycetes and their phenomic and genomic characterization uncovers novel biology.</title>
        <authorList>
            <person name="Wiegand S."/>
            <person name="Jogler M."/>
            <person name="Boedeker C."/>
            <person name="Pinto D."/>
            <person name="Vollmers J."/>
            <person name="Rivas-Marin E."/>
            <person name="Kohn T."/>
            <person name="Peeters S.H."/>
            <person name="Heuer A."/>
            <person name="Rast P."/>
            <person name="Oberbeckmann S."/>
            <person name="Bunk B."/>
            <person name="Jeske O."/>
            <person name="Meyerdierks A."/>
            <person name="Storesund J.E."/>
            <person name="Kallscheuer N."/>
            <person name="Luecker S."/>
            <person name="Lage O.M."/>
            <person name="Pohl T."/>
            <person name="Merkel B.J."/>
            <person name="Hornburger P."/>
            <person name="Mueller R.-W."/>
            <person name="Bruemmer F."/>
            <person name="Labrenz M."/>
            <person name="Spormann A.M."/>
            <person name="Op den Camp H."/>
            <person name="Overmann J."/>
            <person name="Amann R."/>
            <person name="Jetten M.S.M."/>
            <person name="Mascher T."/>
            <person name="Medema M.H."/>
            <person name="Devos D.P."/>
            <person name="Kaster A.-K."/>
            <person name="Ovreas L."/>
            <person name="Rohde M."/>
            <person name="Galperin M.Y."/>
            <person name="Jogler C."/>
        </authorList>
    </citation>
    <scope>NUCLEOTIDE SEQUENCE [LARGE SCALE GENOMIC DNA]</scope>
    <source>
        <strain evidence="3 4">ETA_A8</strain>
    </source>
</reference>
<dbReference type="PANTHER" id="PTHR32309">
    <property type="entry name" value="TYROSINE-PROTEIN KINASE"/>
    <property type="match status" value="1"/>
</dbReference>
<evidence type="ECO:0000313" key="3">
    <source>
        <dbReference type="EMBL" id="QDU27128.1"/>
    </source>
</evidence>
<dbReference type="KEGG" id="aagg:ETAA8_22120"/>
<gene>
    <name evidence="3" type="ORF">ETAA8_22120</name>
</gene>
<organism evidence="3 4">
    <name type="scientific">Anatilimnocola aggregata</name>
    <dbReference type="NCBI Taxonomy" id="2528021"/>
    <lineage>
        <taxon>Bacteria</taxon>
        <taxon>Pseudomonadati</taxon>
        <taxon>Planctomycetota</taxon>
        <taxon>Planctomycetia</taxon>
        <taxon>Pirellulales</taxon>
        <taxon>Pirellulaceae</taxon>
        <taxon>Anatilimnocola</taxon>
    </lineage>
</organism>
<dbReference type="InterPro" id="IPR050445">
    <property type="entry name" value="Bact_polysacc_biosynth/exp"/>
</dbReference>
<feature type="transmembrane region" description="Helical" evidence="2">
    <location>
        <begin position="21"/>
        <end position="39"/>
    </location>
</feature>
<keyword evidence="2" id="KW-0812">Transmembrane</keyword>
<feature type="coiled-coil region" evidence="1">
    <location>
        <begin position="357"/>
        <end position="408"/>
    </location>
</feature>
<dbReference type="OrthoDB" id="231505at2"/>
<evidence type="ECO:0000256" key="2">
    <source>
        <dbReference type="SAM" id="Phobius"/>
    </source>
</evidence>
<keyword evidence="2" id="KW-0472">Membrane</keyword>
<feature type="coiled-coil region" evidence="1">
    <location>
        <begin position="236"/>
        <end position="263"/>
    </location>
</feature>
<feature type="transmembrane region" description="Helical" evidence="2">
    <location>
        <begin position="444"/>
        <end position="465"/>
    </location>
</feature>
<name>A0A517YA82_9BACT</name>
<keyword evidence="2" id="KW-1133">Transmembrane helix</keyword>
<keyword evidence="1" id="KW-0175">Coiled coil</keyword>
<dbReference type="GO" id="GO:0005886">
    <property type="term" value="C:plasma membrane"/>
    <property type="evidence" value="ECO:0007669"/>
    <property type="project" value="TreeGrafter"/>
</dbReference>